<comment type="caution">
    <text evidence="2">The sequence shown here is derived from an EMBL/GenBank/DDBJ whole genome shotgun (WGS) entry which is preliminary data.</text>
</comment>
<reference evidence="3" key="1">
    <citation type="submission" date="2013-04" db="EMBL/GenBank/DDBJ databases">
        <title>Thioclava sp. 13D2W-2 Genome Sequencing.</title>
        <authorList>
            <person name="Lai Q."/>
            <person name="Li G."/>
            <person name="Shao Z."/>
        </authorList>
    </citation>
    <scope>NUCLEOTIDE SEQUENCE [LARGE SCALE GENOMIC DNA]</scope>
    <source>
        <strain evidence="3">13D2W-2</strain>
    </source>
</reference>
<gene>
    <name evidence="2" type="ORF">DW2_07632</name>
</gene>
<dbReference type="OrthoDB" id="7847071at2"/>
<dbReference type="STRING" id="1317124.DW2_07632"/>
<dbReference type="PATRIC" id="fig|1317124.6.peg.1544"/>
<feature type="transmembrane region" description="Helical" evidence="1">
    <location>
        <begin position="149"/>
        <end position="168"/>
    </location>
</feature>
<keyword evidence="3" id="KW-1185">Reference proteome</keyword>
<evidence type="ECO:0008006" key="4">
    <source>
        <dbReference type="Google" id="ProtNLM"/>
    </source>
</evidence>
<dbReference type="eggNOG" id="ENOG502ZVNE">
    <property type="taxonomic scope" value="Bacteria"/>
</dbReference>
<protein>
    <recommendedName>
        <fullName evidence="4">Component of SufBCD complex</fullName>
    </recommendedName>
</protein>
<organism evidence="2 3">
    <name type="scientific">Thioclava atlantica</name>
    <dbReference type="NCBI Taxonomy" id="1317124"/>
    <lineage>
        <taxon>Bacteria</taxon>
        <taxon>Pseudomonadati</taxon>
        <taxon>Pseudomonadota</taxon>
        <taxon>Alphaproteobacteria</taxon>
        <taxon>Rhodobacterales</taxon>
        <taxon>Paracoccaceae</taxon>
        <taxon>Thioclava</taxon>
    </lineage>
</organism>
<keyword evidence="1" id="KW-0472">Membrane</keyword>
<evidence type="ECO:0000256" key="1">
    <source>
        <dbReference type="SAM" id="Phobius"/>
    </source>
</evidence>
<keyword evidence="1" id="KW-0812">Transmembrane</keyword>
<reference evidence="2 3" key="2">
    <citation type="journal article" date="2015" name="Antonie Van Leeuwenhoek">
        <title>Thioclava indica sp. nov., isolated from surface seawater of the Indian Ocean.</title>
        <authorList>
            <person name="Liu Y."/>
            <person name="Lai Q."/>
            <person name="Du J."/>
            <person name="Xu H."/>
            <person name="Jiang L."/>
            <person name="Shao Z."/>
        </authorList>
    </citation>
    <scope>NUCLEOTIDE SEQUENCE [LARGE SCALE GENOMIC DNA]</scope>
    <source>
        <strain evidence="2 3">13D2W-2</strain>
    </source>
</reference>
<proteinExistence type="predicted"/>
<evidence type="ECO:0000313" key="2">
    <source>
        <dbReference type="EMBL" id="KFE35282.1"/>
    </source>
</evidence>
<evidence type="ECO:0000313" key="3">
    <source>
        <dbReference type="Proteomes" id="UP000028607"/>
    </source>
</evidence>
<accession>A0A085TX35</accession>
<dbReference type="Proteomes" id="UP000028607">
    <property type="component" value="Unassembled WGS sequence"/>
</dbReference>
<feature type="transmembrane region" description="Helical" evidence="1">
    <location>
        <begin position="77"/>
        <end position="99"/>
    </location>
</feature>
<dbReference type="RefSeq" id="WP_038145170.1">
    <property type="nucleotide sequence ID" value="NZ_AQRC01000005.1"/>
</dbReference>
<sequence length="177" mass="19528">MQVIELIARLIDLRSFANLWYWIALAVVWSSASHWVLGVPWDMVGRARRKGGESAEDLVAMARLNARRLNRIRRDAGFSMAMSIPFLLSFLAITGFFYGSETAQAITLLLAPLMIVFGISLRLAQRLEAAIEAGAGADVVISALARHRISVQAVGVLAIVIASLWGMFQNLSYHQMI</sequence>
<name>A0A085TX35_9RHOB</name>
<dbReference type="AlphaFoldDB" id="A0A085TX35"/>
<feature type="transmembrane region" description="Helical" evidence="1">
    <location>
        <begin position="20"/>
        <end position="41"/>
    </location>
</feature>
<feature type="transmembrane region" description="Helical" evidence="1">
    <location>
        <begin position="105"/>
        <end position="124"/>
    </location>
</feature>
<keyword evidence="1" id="KW-1133">Transmembrane helix</keyword>
<dbReference type="EMBL" id="AQRC01000005">
    <property type="protein sequence ID" value="KFE35282.1"/>
    <property type="molecule type" value="Genomic_DNA"/>
</dbReference>